<dbReference type="Proteomes" id="UP000325313">
    <property type="component" value="Unassembled WGS sequence"/>
</dbReference>
<accession>A0A5B0SP60</accession>
<protein>
    <submittedName>
        <fullName evidence="1">Uncharacterized protein</fullName>
    </submittedName>
</protein>
<evidence type="ECO:0000313" key="2">
    <source>
        <dbReference type="Proteomes" id="UP000325313"/>
    </source>
</evidence>
<proteinExistence type="predicted"/>
<reference evidence="1 2" key="1">
    <citation type="submission" date="2019-05" db="EMBL/GenBank/DDBJ databases">
        <title>Emergence of the Ug99 lineage of the wheat stem rust pathogen through somatic hybridization.</title>
        <authorList>
            <person name="Li F."/>
            <person name="Upadhyaya N.M."/>
            <person name="Sperschneider J."/>
            <person name="Matny O."/>
            <person name="Nguyen-Phuc H."/>
            <person name="Mago R."/>
            <person name="Raley C."/>
            <person name="Miller M.E."/>
            <person name="Silverstein K.A.T."/>
            <person name="Henningsen E."/>
            <person name="Hirsch C.D."/>
            <person name="Visser B."/>
            <person name="Pretorius Z.A."/>
            <person name="Steffenson B.J."/>
            <person name="Schwessinger B."/>
            <person name="Dodds P.N."/>
            <person name="Figueroa M."/>
        </authorList>
    </citation>
    <scope>NUCLEOTIDE SEQUENCE [LARGE SCALE GENOMIC DNA]</scope>
    <source>
        <strain evidence="1 2">Ug99</strain>
    </source>
</reference>
<sequence>MDLDFSGALSDLASAGLVHHVEPTPPLPAPRAMVFVHLLPCPFSDIPFIPCQ</sequence>
<dbReference type="AlphaFoldDB" id="A0A5B0SP60"/>
<evidence type="ECO:0000313" key="1">
    <source>
        <dbReference type="EMBL" id="KAA1139239.1"/>
    </source>
</evidence>
<gene>
    <name evidence="1" type="ORF">PGTUg99_037504</name>
</gene>
<organism evidence="1 2">
    <name type="scientific">Puccinia graminis f. sp. tritici</name>
    <dbReference type="NCBI Taxonomy" id="56615"/>
    <lineage>
        <taxon>Eukaryota</taxon>
        <taxon>Fungi</taxon>
        <taxon>Dikarya</taxon>
        <taxon>Basidiomycota</taxon>
        <taxon>Pucciniomycotina</taxon>
        <taxon>Pucciniomycetes</taxon>
        <taxon>Pucciniales</taxon>
        <taxon>Pucciniaceae</taxon>
        <taxon>Puccinia</taxon>
    </lineage>
</organism>
<comment type="caution">
    <text evidence="1">The sequence shown here is derived from an EMBL/GenBank/DDBJ whole genome shotgun (WGS) entry which is preliminary data.</text>
</comment>
<name>A0A5B0SP60_PUCGR</name>
<dbReference type="EMBL" id="VDEP01000001">
    <property type="protein sequence ID" value="KAA1139239.1"/>
    <property type="molecule type" value="Genomic_DNA"/>
</dbReference>